<dbReference type="Gene3D" id="3.30.1370.10">
    <property type="entry name" value="K Homology domain, type 1"/>
    <property type="match status" value="1"/>
</dbReference>
<dbReference type="AlphaFoldDB" id="A0A1R2B3A0"/>
<organism evidence="3 4">
    <name type="scientific">Stentor coeruleus</name>
    <dbReference type="NCBI Taxonomy" id="5963"/>
    <lineage>
        <taxon>Eukaryota</taxon>
        <taxon>Sar</taxon>
        <taxon>Alveolata</taxon>
        <taxon>Ciliophora</taxon>
        <taxon>Postciliodesmatophora</taxon>
        <taxon>Heterotrichea</taxon>
        <taxon>Heterotrichida</taxon>
        <taxon>Stentoridae</taxon>
        <taxon>Stentor</taxon>
    </lineage>
</organism>
<dbReference type="EMBL" id="MPUH01001023">
    <property type="protein sequence ID" value="OMJ71100.1"/>
    <property type="molecule type" value="Genomic_DNA"/>
</dbReference>
<dbReference type="InterPro" id="IPR012677">
    <property type="entry name" value="Nucleotide-bd_a/b_plait_sf"/>
</dbReference>
<dbReference type="PANTHER" id="PTHR15744:SF0">
    <property type="entry name" value="KH HOMOLOGY DOMAIN-CONTAINING PROTEIN 4"/>
    <property type="match status" value="1"/>
</dbReference>
<name>A0A1R2B3A0_9CILI</name>
<evidence type="ECO:0000259" key="2">
    <source>
        <dbReference type="Pfam" id="PF22675"/>
    </source>
</evidence>
<dbReference type="PANTHER" id="PTHR15744">
    <property type="entry name" value="BLOM7"/>
    <property type="match status" value="1"/>
</dbReference>
<proteinExistence type="predicted"/>
<comment type="caution">
    <text evidence="3">The sequence shown here is derived from an EMBL/GenBank/DDBJ whole genome shotgun (WGS) entry which is preliminary data.</text>
</comment>
<dbReference type="GO" id="GO:0005634">
    <property type="term" value="C:nucleus"/>
    <property type="evidence" value="ECO:0007669"/>
    <property type="project" value="InterPro"/>
</dbReference>
<dbReference type="Proteomes" id="UP000187209">
    <property type="component" value="Unassembled WGS sequence"/>
</dbReference>
<dbReference type="SUPFAM" id="SSF54928">
    <property type="entry name" value="RNA-binding domain, RBD"/>
    <property type="match status" value="1"/>
</dbReference>
<accession>A0A1R2B3A0</accession>
<dbReference type="SUPFAM" id="SSF54791">
    <property type="entry name" value="Eukaryotic type KH-domain (KH-domain type I)"/>
    <property type="match status" value="1"/>
</dbReference>
<evidence type="ECO:0000313" key="3">
    <source>
        <dbReference type="EMBL" id="OMJ71100.1"/>
    </source>
</evidence>
<protein>
    <submittedName>
        <fullName evidence="3">Uncharacterized protein</fullName>
    </submittedName>
</protein>
<dbReference type="OrthoDB" id="5989967at2759"/>
<keyword evidence="4" id="KW-1185">Reference proteome</keyword>
<evidence type="ECO:0000313" key="4">
    <source>
        <dbReference type="Proteomes" id="UP000187209"/>
    </source>
</evidence>
<sequence>MKDTISVLGNEIHDQIIQELQLRGIPLIPVLKLNIIQQVNEEPVILDQNDIQRLFSFFGEILHVSTKHQEAIVHFKTIEAAYFAQKTLHNKQIEESSLILEVSWNSLLPLTKSLYPSKADSQTDNSFKYTCKYEILIKNSSDFQVSRRIIGPKGKNMKKIIENCLKKLDSKRLDSVKLRLRGLGSGFKEGPFNEESNEPLHLCVSSKDYEVFAVACAEAEKLISNVYTEYDNFLKKHGFQPARLCITTM</sequence>
<dbReference type="InterPro" id="IPR035979">
    <property type="entry name" value="RBD_domain_sf"/>
</dbReference>
<dbReference type="Pfam" id="PF22675">
    <property type="entry name" value="KH-I_KHDC4-BBP"/>
    <property type="match status" value="1"/>
</dbReference>
<dbReference type="InterPro" id="IPR000504">
    <property type="entry name" value="RRM_dom"/>
</dbReference>
<dbReference type="InterPro" id="IPR055256">
    <property type="entry name" value="KH_1_KHDC4/BBP-like"/>
</dbReference>
<dbReference type="InterPro" id="IPR031121">
    <property type="entry name" value="RIK/BLOM7"/>
</dbReference>
<dbReference type="InterPro" id="IPR036612">
    <property type="entry name" value="KH_dom_type_1_sf"/>
</dbReference>
<feature type="domain" description="KHDC4/BBP-like KH-domain type I" evidence="2">
    <location>
        <begin position="141"/>
        <end position="223"/>
    </location>
</feature>
<feature type="domain" description="RRM" evidence="1">
    <location>
        <begin position="46"/>
        <end position="95"/>
    </location>
</feature>
<dbReference type="CDD" id="cd22386">
    <property type="entry name" value="KH-I_KHDC4_rpt2"/>
    <property type="match status" value="1"/>
</dbReference>
<gene>
    <name evidence="3" type="ORF">SteCoe_30778</name>
</gene>
<dbReference type="Pfam" id="PF00076">
    <property type="entry name" value="RRM_1"/>
    <property type="match status" value="1"/>
</dbReference>
<reference evidence="3 4" key="1">
    <citation type="submission" date="2016-11" db="EMBL/GenBank/DDBJ databases">
        <title>The macronuclear genome of Stentor coeruleus: a giant cell with tiny introns.</title>
        <authorList>
            <person name="Slabodnick M."/>
            <person name="Ruby J.G."/>
            <person name="Reiff S.B."/>
            <person name="Swart E.C."/>
            <person name="Gosai S."/>
            <person name="Prabakaran S."/>
            <person name="Witkowska E."/>
            <person name="Larue G.E."/>
            <person name="Fisher S."/>
            <person name="Freeman R.M."/>
            <person name="Gunawardena J."/>
            <person name="Chu W."/>
            <person name="Stover N.A."/>
            <person name="Gregory B.D."/>
            <person name="Nowacki M."/>
            <person name="Derisi J."/>
            <person name="Roy S.W."/>
            <person name="Marshall W.F."/>
            <person name="Sood P."/>
        </authorList>
    </citation>
    <scope>NUCLEOTIDE SEQUENCE [LARGE SCALE GENOMIC DNA]</scope>
    <source>
        <strain evidence="3">WM001</strain>
    </source>
</reference>
<dbReference type="GO" id="GO:0003723">
    <property type="term" value="F:RNA binding"/>
    <property type="evidence" value="ECO:0007669"/>
    <property type="project" value="InterPro"/>
</dbReference>
<evidence type="ECO:0000259" key="1">
    <source>
        <dbReference type="Pfam" id="PF00076"/>
    </source>
</evidence>
<dbReference type="InterPro" id="IPR047889">
    <property type="entry name" value="KHDC4_KH-I_second"/>
</dbReference>
<dbReference type="Gene3D" id="3.30.70.330">
    <property type="match status" value="1"/>
</dbReference>